<accession>A0ABS5RXK5</accession>
<dbReference type="EMBL" id="JAFMNX010000002">
    <property type="protein sequence ID" value="MBS9720959.1"/>
    <property type="molecule type" value="Genomic_DNA"/>
</dbReference>
<proteinExistence type="predicted"/>
<dbReference type="Pfam" id="PF14691">
    <property type="entry name" value="Fer4_20"/>
    <property type="match status" value="1"/>
</dbReference>
<dbReference type="SUPFAM" id="SSF51971">
    <property type="entry name" value="Nucleotide-binding domain"/>
    <property type="match status" value="1"/>
</dbReference>
<dbReference type="RefSeq" id="WP_213984603.1">
    <property type="nucleotide sequence ID" value="NZ_JAFMNX010000002.1"/>
</dbReference>
<evidence type="ECO:0000313" key="3">
    <source>
        <dbReference type="Proteomes" id="UP001297272"/>
    </source>
</evidence>
<evidence type="ECO:0000259" key="1">
    <source>
        <dbReference type="PROSITE" id="PS51379"/>
    </source>
</evidence>
<dbReference type="PROSITE" id="PS51379">
    <property type="entry name" value="4FE4S_FER_2"/>
    <property type="match status" value="1"/>
</dbReference>
<feature type="domain" description="4Fe-4S ferredoxin-type" evidence="1">
    <location>
        <begin position="34"/>
        <end position="64"/>
    </location>
</feature>
<sequence>MNVRLSKGGIVGARLSPTQLAENFADLHPPFDRHEALVESDRCYFCYDAPCMQACPTSIDIPLFIREISTGNAIGAAKTIFDQNIMGGMCARVCPTETLCEEVCVREIAEGKPVKIGMLQRYATDTAMAQNKQFYSREASTGKRVAVVGAGPAGLAAAHRLSMHGHNVTIFEARPKAGGLNEYGIATYKSTNDFAQAEVDYILGIGGIEIKHDRMLGRDFSLSELTADFDAVFLGMGLAGVNALRTEGEDATGTENAVDFIAALRQAEDKAALPIGRRVVVIGGGMTAIDAAIQAKLLGAEEVTISYRRGKEQMNASGYEQDLATANGVVIRHWVAPKRVLSEGGKVTGIELEHTTIEGDRLVGTGETMVIEVDQVFRAIGQSFRPKVLNGSGEATAFEGGKIRVDAEGRTSLPNVWAGGDCVSLGEDLTVSATAQGRDAAESIHRMLTQGEAVAPAMLERV</sequence>
<reference evidence="2 3" key="1">
    <citation type="submission" date="2021-03" db="EMBL/GenBank/DDBJ databases">
        <title>Tianweitania aestuarii sp. nov., isolated from a tidal flat.</title>
        <authorList>
            <person name="Park S."/>
            <person name="Yoon J.-H."/>
        </authorList>
    </citation>
    <scope>NUCLEOTIDE SEQUENCE [LARGE SCALE GENOMIC DNA]</scope>
    <source>
        <strain evidence="2 3">BSSL-BM11</strain>
    </source>
</reference>
<dbReference type="Proteomes" id="UP001297272">
    <property type="component" value="Unassembled WGS sequence"/>
</dbReference>
<organism evidence="2 3">
    <name type="scientific">Tianweitania aestuarii</name>
    <dbReference type="NCBI Taxonomy" id="2814886"/>
    <lineage>
        <taxon>Bacteria</taxon>
        <taxon>Pseudomonadati</taxon>
        <taxon>Pseudomonadota</taxon>
        <taxon>Alphaproteobacteria</taxon>
        <taxon>Hyphomicrobiales</taxon>
        <taxon>Phyllobacteriaceae</taxon>
        <taxon>Tianweitania</taxon>
    </lineage>
</organism>
<dbReference type="InterPro" id="IPR009051">
    <property type="entry name" value="Helical_ferredxn"/>
</dbReference>
<gene>
    <name evidence="2" type="ORF">JYU29_09705</name>
</gene>
<dbReference type="Pfam" id="PF07992">
    <property type="entry name" value="Pyr_redox_2"/>
    <property type="match status" value="1"/>
</dbReference>
<keyword evidence="3" id="KW-1185">Reference proteome</keyword>
<dbReference type="PRINTS" id="PR00469">
    <property type="entry name" value="PNDRDTASEII"/>
</dbReference>
<comment type="caution">
    <text evidence="2">The sequence shown here is derived from an EMBL/GenBank/DDBJ whole genome shotgun (WGS) entry which is preliminary data.</text>
</comment>
<dbReference type="InterPro" id="IPR028261">
    <property type="entry name" value="DPD_II"/>
</dbReference>
<dbReference type="InterPro" id="IPR017896">
    <property type="entry name" value="4Fe4S_Fe-S-bd"/>
</dbReference>
<protein>
    <submittedName>
        <fullName evidence="2">NAD(P)-dependent oxidoreductase</fullName>
    </submittedName>
</protein>
<dbReference type="PRINTS" id="PR00368">
    <property type="entry name" value="FADPNR"/>
</dbReference>
<dbReference type="SUPFAM" id="SSF46548">
    <property type="entry name" value="alpha-helical ferredoxin"/>
    <property type="match status" value="1"/>
</dbReference>
<dbReference type="PANTHER" id="PTHR42783:SF3">
    <property type="entry name" value="GLUTAMATE SYNTHASE [NADPH] SMALL CHAIN-RELATED"/>
    <property type="match status" value="1"/>
</dbReference>
<dbReference type="Gene3D" id="1.10.1060.10">
    <property type="entry name" value="Alpha-helical ferredoxin"/>
    <property type="match status" value="1"/>
</dbReference>
<dbReference type="PANTHER" id="PTHR42783">
    <property type="entry name" value="GLUTAMATE SYNTHASE [NADPH] SMALL CHAIN"/>
    <property type="match status" value="1"/>
</dbReference>
<dbReference type="Gene3D" id="3.50.50.60">
    <property type="entry name" value="FAD/NAD(P)-binding domain"/>
    <property type="match status" value="2"/>
</dbReference>
<dbReference type="InterPro" id="IPR023753">
    <property type="entry name" value="FAD/NAD-binding_dom"/>
</dbReference>
<dbReference type="InterPro" id="IPR036188">
    <property type="entry name" value="FAD/NAD-bd_sf"/>
</dbReference>
<name>A0ABS5RXK5_9HYPH</name>
<evidence type="ECO:0000313" key="2">
    <source>
        <dbReference type="EMBL" id="MBS9720959.1"/>
    </source>
</evidence>